<dbReference type="InterPro" id="IPR034733">
    <property type="entry name" value="AcCoA_carboxyl_beta"/>
</dbReference>
<evidence type="ECO:0000256" key="4">
    <source>
        <dbReference type="ARBA" id="ARBA00031404"/>
    </source>
</evidence>
<evidence type="ECO:0000313" key="8">
    <source>
        <dbReference type="EMBL" id="RMJ16762.1"/>
    </source>
</evidence>
<dbReference type="GO" id="GO:0004485">
    <property type="term" value="F:methylcrotonoyl-CoA carboxylase activity"/>
    <property type="evidence" value="ECO:0007669"/>
    <property type="project" value="UniProtKB-EC"/>
</dbReference>
<evidence type="ECO:0000259" key="6">
    <source>
        <dbReference type="PROSITE" id="PS50980"/>
    </source>
</evidence>
<dbReference type="STRING" id="2010991.A0A3M2SI01"/>
<dbReference type="EMBL" id="NKUJ01000042">
    <property type="protein sequence ID" value="RMJ16762.1"/>
    <property type="molecule type" value="Genomic_DNA"/>
</dbReference>
<dbReference type="FunFam" id="3.90.226.10:FF:000021">
    <property type="entry name" value="Acetyl-CoA carboxylase carboxyltransferase subunit"/>
    <property type="match status" value="1"/>
</dbReference>
<evidence type="ECO:0000313" key="9">
    <source>
        <dbReference type="Proteomes" id="UP000277212"/>
    </source>
</evidence>
<sequence>MTTPNIPLPSVFPEYRSTVNENDKDYRQNVEDWKGILKQFEEKAAWAGGEGESRHIERHHARGMLSARDRIAMLLDEGSPFLELMPFAGIGVKESSPAASLIVGIGLVCGIKVMLIANIPTIVGGALNELTVRKQHRASEISLENRLPIIFLNQCAGANLPQQFRVFHQSGKLFRDIIRRSDAGSPTCTIVFGSSTAGGAYEPGVSEFSILVKSQAQMFLGGPPLVQMATSEISSAEELGGAEMHTTVSGVGDALAADEFDACRLARSWVQSINRENLHIDRTLDHVEAPLYSSDSMLGLIPENVRMPLNMPEVIARIVDGSRFEPFKPLYGTGMLCCWARIHGRLVGIIGNMSSVIFVNEARKATQFIHLNNAYGTPIVYLHNVTGFMVGKKSESEGMIKAGSLLIDAVSRSSVPQISIVCGSSYGAGNYAMCGRSYSPRFLFSWPHSRCAVMGPEQLSGVMEIIARQAAERSGRGMDEAKLAASTAKTTEQIETESKAYYTSAWCLDDGIIDPRDTRDVLGMCLEVCENSPYKGLEGYRGVSRL</sequence>
<dbReference type="PROSITE" id="PS50980">
    <property type="entry name" value="COA_CT_NTER"/>
    <property type="match status" value="1"/>
</dbReference>
<dbReference type="InterPro" id="IPR045190">
    <property type="entry name" value="MCCB/AccD1-like"/>
</dbReference>
<dbReference type="EC" id="6.4.1.4" evidence="2"/>
<dbReference type="GO" id="GO:0006552">
    <property type="term" value="P:L-leucine catabolic process"/>
    <property type="evidence" value="ECO:0007669"/>
    <property type="project" value="UniProtKB-UniPathway"/>
</dbReference>
<dbReference type="InterPro" id="IPR011762">
    <property type="entry name" value="COA_CT_N"/>
</dbReference>
<dbReference type="Proteomes" id="UP000277212">
    <property type="component" value="Unassembled WGS sequence"/>
</dbReference>
<keyword evidence="9" id="KW-1185">Reference proteome</keyword>
<comment type="pathway">
    <text evidence="1">Amino-acid degradation; L-leucine degradation; (S)-3-hydroxy-3-methylglutaryl-CoA from 3-isovaleryl-CoA: step 2/3.</text>
</comment>
<protein>
    <recommendedName>
        <fullName evidence="2">methylcrotonoyl-CoA carboxylase</fullName>
        <ecNumber evidence="2">6.4.1.4</ecNumber>
    </recommendedName>
    <alternativeName>
        <fullName evidence="4">3-methylcrotonyl-CoA carboxylase 2</fullName>
    </alternativeName>
    <alternativeName>
        <fullName evidence="3">3-methylcrotonyl-CoA:carbon dioxide ligase subunit beta</fullName>
    </alternativeName>
</protein>
<comment type="caution">
    <text evidence="8">The sequence shown here is derived from an EMBL/GenBank/DDBJ whole genome shotgun (WGS) entry which is preliminary data.</text>
</comment>
<evidence type="ECO:0000256" key="3">
    <source>
        <dbReference type="ARBA" id="ARBA00031237"/>
    </source>
</evidence>
<dbReference type="SUPFAM" id="SSF52096">
    <property type="entry name" value="ClpP/crotonase"/>
    <property type="match status" value="2"/>
</dbReference>
<gene>
    <name evidence="8" type="ORF">CDV36_003544</name>
</gene>
<evidence type="ECO:0000256" key="5">
    <source>
        <dbReference type="ARBA" id="ARBA00052347"/>
    </source>
</evidence>
<dbReference type="Gene3D" id="3.90.226.10">
    <property type="entry name" value="2-enoyl-CoA Hydratase, Chain A, domain 1"/>
    <property type="match status" value="2"/>
</dbReference>
<name>A0A3M2SI01_9HYPO</name>
<reference evidence="8 9" key="1">
    <citation type="submission" date="2017-06" db="EMBL/GenBank/DDBJ databases">
        <title>Comparative genomic analysis of Ambrosia Fusariam Clade fungi.</title>
        <authorList>
            <person name="Stajich J.E."/>
            <person name="Carrillo J."/>
            <person name="Kijimoto T."/>
            <person name="Eskalen A."/>
            <person name="O'Donnell K."/>
            <person name="Kasson M."/>
        </authorList>
    </citation>
    <scope>NUCLEOTIDE SEQUENCE [LARGE SCALE GENOMIC DNA]</scope>
    <source>
        <strain evidence="8">UCR3666</strain>
    </source>
</reference>
<evidence type="ECO:0000259" key="7">
    <source>
        <dbReference type="PROSITE" id="PS50989"/>
    </source>
</evidence>
<evidence type="ECO:0000256" key="2">
    <source>
        <dbReference type="ARBA" id="ARBA00026116"/>
    </source>
</evidence>
<dbReference type="PANTHER" id="PTHR22855">
    <property type="entry name" value="ACETYL, PROPIONYL, PYRUVATE, AND GLUTACONYL CARBOXYLASE-RELATED"/>
    <property type="match status" value="1"/>
</dbReference>
<accession>A0A3M2SI01</accession>
<feature type="domain" description="CoA carboxyltransferase C-terminal" evidence="7">
    <location>
        <begin position="279"/>
        <end position="546"/>
    </location>
</feature>
<feature type="domain" description="CoA carboxyltransferase N-terminal" evidence="6">
    <location>
        <begin position="30"/>
        <end position="285"/>
    </location>
</feature>
<dbReference type="InterPro" id="IPR011763">
    <property type="entry name" value="COA_CT_C"/>
</dbReference>
<dbReference type="AlphaFoldDB" id="A0A3M2SI01"/>
<dbReference type="Pfam" id="PF01039">
    <property type="entry name" value="Carboxyl_trans"/>
    <property type="match status" value="1"/>
</dbReference>
<dbReference type="PANTHER" id="PTHR22855:SF46">
    <property type="entry name" value="METHYLCROTONOYL-COA CARBOXYLASE"/>
    <property type="match status" value="1"/>
</dbReference>
<dbReference type="InterPro" id="IPR029045">
    <property type="entry name" value="ClpP/crotonase-like_dom_sf"/>
</dbReference>
<comment type="catalytic activity">
    <reaction evidence="5">
        <text>3-methylbut-2-enoyl-CoA + hydrogencarbonate + ATP = 3-methyl-(2E)-glutaconyl-CoA + ADP + phosphate + H(+)</text>
        <dbReference type="Rhea" id="RHEA:13589"/>
        <dbReference type="ChEBI" id="CHEBI:15378"/>
        <dbReference type="ChEBI" id="CHEBI:17544"/>
        <dbReference type="ChEBI" id="CHEBI:30616"/>
        <dbReference type="ChEBI" id="CHEBI:43474"/>
        <dbReference type="ChEBI" id="CHEBI:57344"/>
        <dbReference type="ChEBI" id="CHEBI:57346"/>
        <dbReference type="ChEBI" id="CHEBI:456216"/>
        <dbReference type="EC" id="6.4.1.4"/>
    </reaction>
</comment>
<organism evidence="8 9">
    <name type="scientific">Fusarium kuroshium</name>
    <dbReference type="NCBI Taxonomy" id="2010991"/>
    <lineage>
        <taxon>Eukaryota</taxon>
        <taxon>Fungi</taxon>
        <taxon>Dikarya</taxon>
        <taxon>Ascomycota</taxon>
        <taxon>Pezizomycotina</taxon>
        <taxon>Sordariomycetes</taxon>
        <taxon>Hypocreomycetidae</taxon>
        <taxon>Hypocreales</taxon>
        <taxon>Nectriaceae</taxon>
        <taxon>Fusarium</taxon>
        <taxon>Fusarium solani species complex</taxon>
    </lineage>
</organism>
<dbReference type="OrthoDB" id="439921at2759"/>
<proteinExistence type="predicted"/>
<dbReference type="UniPathway" id="UPA00363">
    <property type="reaction ID" value="UER00861"/>
</dbReference>
<dbReference type="PROSITE" id="PS50989">
    <property type="entry name" value="COA_CT_CTER"/>
    <property type="match status" value="1"/>
</dbReference>
<evidence type="ECO:0000256" key="1">
    <source>
        <dbReference type="ARBA" id="ARBA00025711"/>
    </source>
</evidence>